<dbReference type="SUPFAM" id="SSF102405">
    <property type="entry name" value="MCP/YpsA-like"/>
    <property type="match status" value="1"/>
</dbReference>
<dbReference type="RefSeq" id="WP_111134961.1">
    <property type="nucleotide sequence ID" value="NZ_POUB01000097.1"/>
</dbReference>
<comment type="caution">
    <text evidence="1">The sequence shown here is derived from an EMBL/GenBank/DDBJ whole genome shotgun (WGS) entry which is preliminary data.</text>
</comment>
<keyword evidence="2" id="KW-1185">Reference proteome</keyword>
<accession>A0A2W2CDF5</accession>
<dbReference type="EMBL" id="POUB01000097">
    <property type="protein sequence ID" value="PZF97391.1"/>
    <property type="molecule type" value="Genomic_DNA"/>
</dbReference>
<gene>
    <name evidence="1" type="ORF">C1I99_15680</name>
</gene>
<proteinExistence type="predicted"/>
<dbReference type="AlphaFoldDB" id="A0A2W2CDF5"/>
<protein>
    <recommendedName>
        <fullName evidence="3">DUF1273 domain-containing protein</fullName>
    </recommendedName>
</protein>
<reference evidence="1 2" key="1">
    <citation type="submission" date="2018-01" db="EMBL/GenBank/DDBJ databases">
        <title>Draft genome sequence of Salinispora sp. 13K206.</title>
        <authorList>
            <person name="Sahin N."/>
            <person name="Saygin H."/>
            <person name="Ay H."/>
        </authorList>
    </citation>
    <scope>NUCLEOTIDE SEQUENCE [LARGE SCALE GENOMIC DNA]</scope>
    <source>
        <strain evidence="1 2">13K206</strain>
    </source>
</reference>
<organism evidence="1 2">
    <name type="scientific">Micromonospora deserti</name>
    <dbReference type="NCBI Taxonomy" id="2070366"/>
    <lineage>
        <taxon>Bacteria</taxon>
        <taxon>Bacillati</taxon>
        <taxon>Actinomycetota</taxon>
        <taxon>Actinomycetes</taxon>
        <taxon>Micromonosporales</taxon>
        <taxon>Micromonosporaceae</taxon>
        <taxon>Micromonospora</taxon>
    </lineage>
</organism>
<evidence type="ECO:0000313" key="1">
    <source>
        <dbReference type="EMBL" id="PZF97391.1"/>
    </source>
</evidence>
<dbReference type="Proteomes" id="UP000248749">
    <property type="component" value="Unassembled WGS sequence"/>
</dbReference>
<dbReference type="OrthoDB" id="3231229at2"/>
<dbReference type="Gene3D" id="3.40.50.450">
    <property type="match status" value="1"/>
</dbReference>
<sequence length="172" mass="18390">MTADLSPVRVGITGHIYLTPATERLVDDALRAELRRISDRPVRGVTCLAGGADQIFARAVLALGGAYEVILPAGDYRARAIRPADRAAFEDLLGRAVEVVHTGHPNAGTDAYVAANRLLLDRVQRLLAVWDGQPGCHAAATDRTVRMALRRGIPTTVLWPEGAQRAEVPPGG</sequence>
<evidence type="ECO:0008006" key="3">
    <source>
        <dbReference type="Google" id="ProtNLM"/>
    </source>
</evidence>
<name>A0A2W2CDF5_9ACTN</name>
<evidence type="ECO:0000313" key="2">
    <source>
        <dbReference type="Proteomes" id="UP000248749"/>
    </source>
</evidence>